<reference evidence="1" key="2">
    <citation type="journal article" date="2015" name="Fish Shellfish Immunol.">
        <title>Early steps in the European eel (Anguilla anguilla)-Vibrio vulnificus interaction in the gills: Role of the RtxA13 toxin.</title>
        <authorList>
            <person name="Callol A."/>
            <person name="Pajuelo D."/>
            <person name="Ebbesson L."/>
            <person name="Teles M."/>
            <person name="MacKenzie S."/>
            <person name="Amaro C."/>
        </authorList>
    </citation>
    <scope>NUCLEOTIDE SEQUENCE</scope>
</reference>
<sequence>MRLRPLLTRFEYFRQIKEVSWTRGTLKCQSYRLLYTQCIE</sequence>
<protein>
    <submittedName>
        <fullName evidence="1">Uncharacterized protein</fullName>
    </submittedName>
</protein>
<proteinExistence type="predicted"/>
<reference evidence="1" key="1">
    <citation type="submission" date="2014-11" db="EMBL/GenBank/DDBJ databases">
        <authorList>
            <person name="Amaro Gonzalez C."/>
        </authorList>
    </citation>
    <scope>NUCLEOTIDE SEQUENCE</scope>
</reference>
<name>A0A0E9TXS6_ANGAN</name>
<dbReference type="EMBL" id="GBXM01050246">
    <property type="protein sequence ID" value="JAH58331.1"/>
    <property type="molecule type" value="Transcribed_RNA"/>
</dbReference>
<accession>A0A0E9TXS6</accession>
<organism evidence="1">
    <name type="scientific">Anguilla anguilla</name>
    <name type="common">European freshwater eel</name>
    <name type="synonym">Muraena anguilla</name>
    <dbReference type="NCBI Taxonomy" id="7936"/>
    <lineage>
        <taxon>Eukaryota</taxon>
        <taxon>Metazoa</taxon>
        <taxon>Chordata</taxon>
        <taxon>Craniata</taxon>
        <taxon>Vertebrata</taxon>
        <taxon>Euteleostomi</taxon>
        <taxon>Actinopterygii</taxon>
        <taxon>Neopterygii</taxon>
        <taxon>Teleostei</taxon>
        <taxon>Anguilliformes</taxon>
        <taxon>Anguillidae</taxon>
        <taxon>Anguilla</taxon>
    </lineage>
</organism>
<evidence type="ECO:0000313" key="1">
    <source>
        <dbReference type="EMBL" id="JAH58331.1"/>
    </source>
</evidence>
<dbReference type="AlphaFoldDB" id="A0A0E9TXS6"/>